<reference evidence="1 2" key="1">
    <citation type="journal article" date="2024" name="IMA Fungus">
        <title>Apiospora arundinis, a panoply of carbohydrate-active enzymes and secondary metabolites.</title>
        <authorList>
            <person name="Sorensen T."/>
            <person name="Petersen C."/>
            <person name="Muurmann A.T."/>
            <person name="Christiansen J.V."/>
            <person name="Brundto M.L."/>
            <person name="Overgaard C.K."/>
            <person name="Boysen A.T."/>
            <person name="Wollenberg R.D."/>
            <person name="Larsen T.O."/>
            <person name="Sorensen J.L."/>
            <person name="Nielsen K.L."/>
            <person name="Sondergaard T.E."/>
        </authorList>
    </citation>
    <scope>NUCLEOTIDE SEQUENCE [LARGE SCALE GENOMIC DNA]</scope>
    <source>
        <strain evidence="1 2">AAU 773</strain>
    </source>
</reference>
<dbReference type="Gene3D" id="3.30.530.20">
    <property type="match status" value="1"/>
</dbReference>
<keyword evidence="2" id="KW-1185">Reference proteome</keyword>
<name>A0ABR2I3G0_9PEZI</name>
<dbReference type="InterPro" id="IPR023393">
    <property type="entry name" value="START-like_dom_sf"/>
</dbReference>
<dbReference type="EMBL" id="JAPCWZ010000007">
    <property type="protein sequence ID" value="KAK8856638.1"/>
    <property type="molecule type" value="Genomic_DNA"/>
</dbReference>
<accession>A0ABR2I3G0</accession>
<dbReference type="InterPro" id="IPR015075">
    <property type="entry name" value="AtaL"/>
</dbReference>
<comment type="caution">
    <text evidence="1">The sequence shown here is derived from an EMBL/GenBank/DDBJ whole genome shotgun (WGS) entry which is preliminary data.</text>
</comment>
<sequence>MADNNSFSYNIAFTLAVNDAKAETLLTPKELWQGIKRGGRNPNDFAPYVDRCEVLSGGHKQFRRKLILADGAVHTAAGESLVQDVLIADMLHVEATTVASGAKSTFLFSYDAADGKDEKDLYLTAMYELKMDGMEPGSPAAMKIETDYRQLAKGACASAVSSIRLWKEQGLLAKWAKEDETLEG</sequence>
<proteinExistence type="predicted"/>
<organism evidence="1 2">
    <name type="scientific">Apiospora arundinis</name>
    <dbReference type="NCBI Taxonomy" id="335852"/>
    <lineage>
        <taxon>Eukaryota</taxon>
        <taxon>Fungi</taxon>
        <taxon>Dikarya</taxon>
        <taxon>Ascomycota</taxon>
        <taxon>Pezizomycotina</taxon>
        <taxon>Sordariomycetes</taxon>
        <taxon>Xylariomycetidae</taxon>
        <taxon>Amphisphaeriales</taxon>
        <taxon>Apiosporaceae</taxon>
        <taxon>Apiospora</taxon>
    </lineage>
</organism>
<dbReference type="Pfam" id="PF08982">
    <property type="entry name" value="AtaL"/>
    <property type="match status" value="1"/>
</dbReference>
<dbReference type="Proteomes" id="UP001390339">
    <property type="component" value="Unassembled WGS sequence"/>
</dbReference>
<gene>
    <name evidence="1" type="ORF">PGQ11_012550</name>
</gene>
<dbReference type="SUPFAM" id="SSF55961">
    <property type="entry name" value="Bet v1-like"/>
    <property type="match status" value="1"/>
</dbReference>
<evidence type="ECO:0000313" key="1">
    <source>
        <dbReference type="EMBL" id="KAK8856638.1"/>
    </source>
</evidence>
<protein>
    <submittedName>
        <fullName evidence="1">Uncharacterized protein</fullName>
    </submittedName>
</protein>
<evidence type="ECO:0000313" key="2">
    <source>
        <dbReference type="Proteomes" id="UP001390339"/>
    </source>
</evidence>